<dbReference type="PANTHER" id="PTHR11439">
    <property type="entry name" value="GAG-POL-RELATED RETROTRANSPOSON"/>
    <property type="match status" value="1"/>
</dbReference>
<proteinExistence type="predicted"/>
<feature type="compositionally biased region" description="Polar residues" evidence="2">
    <location>
        <begin position="907"/>
        <end position="923"/>
    </location>
</feature>
<keyword evidence="1" id="KW-0175">Coiled coil</keyword>
<organism evidence="4">
    <name type="scientific">Tanacetum cinerariifolium</name>
    <name type="common">Dalmatian daisy</name>
    <name type="synonym">Chrysanthemum cinerariifolium</name>
    <dbReference type="NCBI Taxonomy" id="118510"/>
    <lineage>
        <taxon>Eukaryota</taxon>
        <taxon>Viridiplantae</taxon>
        <taxon>Streptophyta</taxon>
        <taxon>Embryophyta</taxon>
        <taxon>Tracheophyta</taxon>
        <taxon>Spermatophyta</taxon>
        <taxon>Magnoliopsida</taxon>
        <taxon>eudicotyledons</taxon>
        <taxon>Gunneridae</taxon>
        <taxon>Pentapetalae</taxon>
        <taxon>asterids</taxon>
        <taxon>campanulids</taxon>
        <taxon>Asterales</taxon>
        <taxon>Asteraceae</taxon>
        <taxon>Asteroideae</taxon>
        <taxon>Anthemideae</taxon>
        <taxon>Anthemidinae</taxon>
        <taxon>Tanacetum</taxon>
    </lineage>
</organism>
<feature type="domain" description="Reverse transcriptase Ty1/copia-type" evidence="3">
    <location>
        <begin position="614"/>
        <end position="676"/>
    </location>
</feature>
<dbReference type="Pfam" id="PF07727">
    <property type="entry name" value="RVT_2"/>
    <property type="match status" value="1"/>
</dbReference>
<reference evidence="4" key="1">
    <citation type="journal article" date="2019" name="Sci. Rep.">
        <title>Draft genome of Tanacetum cinerariifolium, the natural source of mosquito coil.</title>
        <authorList>
            <person name="Yamashiro T."/>
            <person name="Shiraishi A."/>
            <person name="Satake H."/>
            <person name="Nakayama K."/>
        </authorList>
    </citation>
    <scope>NUCLEOTIDE SEQUENCE</scope>
</reference>
<sequence length="1156" mass="129638">MTNYSLWEAILNGDLPSLTRSVEGVETSYPPTTVEEKLARKNELKAREWKTHTLIWKNKPDLETLSMDDLYNNLKIYEAEVIGSSSITQNTQNVAFVSSNNTDNTNKAVNTAHGVSAANSKTNASNLPNVDSLSDAVIYYFFASQSNSPQLDNEDLKQIDLDDLEEMDLKECRATKHQDNRNVEAPKRTVPVEDTTSNALVSQCDGLDYDWSNQAEDGPTNFALMAYTSLSSSSSDTEKSFKIQLNLSRLLDSQQSDKSQTSLGYDSQEVDSQVSENQVNEKSYTGEGYHVVPPPYTRNFMPPKPNLVFADEHVVSSEDEDEIETESNQIKPSFAKVKFVKPTVKSPRKSVKQEESNGQTKYPRKTSQSPRGKMLLSPQHAGFRDQQEMLLIISPKTVDHTCLKDLTMLIFKADSSRKCSRHMTRNKSFLTDYQEIDEGFVAFGGSPKGGKFKGKVDKGFLVGYFVNSKAFRSSDDKDTDEVPDKGNKGVSKGSGIDDQDLTYSSTQDVNTARLSINTANTNINTGSLNINIVGSNDLSRPPLEETDIFNDVYDDRKVGVEADTNNLELSTVVSPIPTTRVQQNYPKEHIISDLNLATQTRRMINFFEDNAMGWTLVDLPNGKRAIGTKWVFRNKKDERGIVIRNKARLVAQGYTQEEGLDYDEVFAPVARIEAIRAWYETLSTYLLKNRFRRGTVDKTLFLKTDRDDAQEISNEFYRETHLLLRVAVKTASTLIETHKALLKDEEAQDVDVHFYRSRIGSLMYLTASRPDIIYLKGQPKLGLWYLRDSPFDLEAISDSDYAGASLDRKSTIKDGKKVIVNEASIRRDLRLDDAEGTACLPNAAIFEELARMSMIKNLEAGVKLLMYPRFLQVFINNQLETGFSGAITPLFETMMVQAPEKVGEIPTDTQDTPILTQPSTSQSQRKHKPRREQRKETKVSQDEPPTEEHIPIPSHDPLPSGEDRLQLNELIEICTKLSDRVLSLEQTKTNQAAGIKKLKKREDASKQGRSIADINQDKGTTLVNDTQGRINDQDMFGVNDLDVTTAGEVVTTIDVEVNAALTTTTTTDDELTLAPTLIKIKAANPKAIINAVTIGTVAKMVEPERPLKRKEQIMMDAEIARDLKAQMQADLEEEQRIAKKKEEEANIAMIAEWDNT</sequence>
<feature type="region of interest" description="Disordered" evidence="2">
    <location>
        <begin position="473"/>
        <end position="502"/>
    </location>
</feature>
<feature type="region of interest" description="Disordered" evidence="2">
    <location>
        <begin position="904"/>
        <end position="962"/>
    </location>
</feature>
<accession>A0A6L2N801</accession>
<feature type="region of interest" description="Disordered" evidence="2">
    <location>
        <begin position="995"/>
        <end position="1019"/>
    </location>
</feature>
<feature type="compositionally biased region" description="Polar residues" evidence="2">
    <location>
        <begin position="356"/>
        <end position="370"/>
    </location>
</feature>
<evidence type="ECO:0000256" key="2">
    <source>
        <dbReference type="SAM" id="MobiDB-lite"/>
    </source>
</evidence>
<evidence type="ECO:0000256" key="1">
    <source>
        <dbReference type="SAM" id="Coils"/>
    </source>
</evidence>
<evidence type="ECO:0000313" key="4">
    <source>
        <dbReference type="EMBL" id="GEU82331.1"/>
    </source>
</evidence>
<dbReference type="AlphaFoldDB" id="A0A6L2N801"/>
<protein>
    <recommendedName>
        <fullName evidence="3">Reverse transcriptase Ty1/copia-type domain-containing protein</fullName>
    </recommendedName>
</protein>
<feature type="region of interest" description="Disordered" evidence="2">
    <location>
        <begin position="345"/>
        <end position="374"/>
    </location>
</feature>
<feature type="compositionally biased region" description="Basic and acidic residues" evidence="2">
    <location>
        <begin position="933"/>
        <end position="950"/>
    </location>
</feature>
<evidence type="ECO:0000259" key="3">
    <source>
        <dbReference type="Pfam" id="PF07727"/>
    </source>
</evidence>
<gene>
    <name evidence="4" type="ORF">Tci_054309</name>
</gene>
<feature type="region of interest" description="Disordered" evidence="2">
    <location>
        <begin position="252"/>
        <end position="288"/>
    </location>
</feature>
<name>A0A6L2N801_TANCI</name>
<dbReference type="PANTHER" id="PTHR11439:SF495">
    <property type="entry name" value="REVERSE TRANSCRIPTASE, RNA-DEPENDENT DNA POLYMERASE-RELATED"/>
    <property type="match status" value="1"/>
</dbReference>
<feature type="compositionally biased region" description="Polar residues" evidence="2">
    <location>
        <begin position="252"/>
        <end position="283"/>
    </location>
</feature>
<comment type="caution">
    <text evidence="4">The sequence shown here is derived from an EMBL/GenBank/DDBJ whole genome shotgun (WGS) entry which is preliminary data.</text>
</comment>
<feature type="compositionally biased region" description="Basic and acidic residues" evidence="2">
    <location>
        <begin position="473"/>
        <end position="487"/>
    </location>
</feature>
<feature type="coiled-coil region" evidence="1">
    <location>
        <begin position="1117"/>
        <end position="1144"/>
    </location>
</feature>
<dbReference type="EMBL" id="BKCJ010008459">
    <property type="protein sequence ID" value="GEU82331.1"/>
    <property type="molecule type" value="Genomic_DNA"/>
</dbReference>
<dbReference type="InterPro" id="IPR013103">
    <property type="entry name" value="RVT_2"/>
</dbReference>